<dbReference type="SUPFAM" id="SSF56935">
    <property type="entry name" value="Porins"/>
    <property type="match status" value="1"/>
</dbReference>
<evidence type="ECO:0000313" key="2">
    <source>
        <dbReference type="EMBL" id="RMJ06410.1"/>
    </source>
</evidence>
<dbReference type="EMBL" id="QMDL01000001">
    <property type="protein sequence ID" value="RMJ06410.1"/>
    <property type="molecule type" value="Genomic_DNA"/>
</dbReference>
<dbReference type="Proteomes" id="UP000265903">
    <property type="component" value="Unassembled WGS sequence"/>
</dbReference>
<dbReference type="OrthoDB" id="106501at2"/>
<evidence type="ECO:0000256" key="1">
    <source>
        <dbReference type="SAM" id="SignalP"/>
    </source>
</evidence>
<accession>A0A3M2RM34</accession>
<dbReference type="RefSeq" id="WP_114333847.1">
    <property type="nucleotide sequence ID" value="NZ_QMDL01000001.1"/>
</dbReference>
<reference evidence="2 3" key="1">
    <citation type="submission" date="2018-08" db="EMBL/GenBank/DDBJ databases">
        <title>Whole Genome Sequence of the Moderate Halophilic Marine Bacterium Marinobacter litoralis Sw-45.</title>
        <authorList>
            <person name="Musa H."/>
        </authorList>
    </citation>
    <scope>NUCLEOTIDE SEQUENCE [LARGE SCALE GENOMIC DNA]</scope>
    <source>
        <strain evidence="2 3">Sw-45</strain>
    </source>
</reference>
<proteinExistence type="predicted"/>
<keyword evidence="3" id="KW-1185">Reference proteome</keyword>
<evidence type="ECO:0008006" key="4">
    <source>
        <dbReference type="Google" id="ProtNLM"/>
    </source>
</evidence>
<sequence length="411" mass="46896">MRKHQLNLLMLMFMICTHSSAHEFHEAIHVHGFVNQAALYSPDNPYAGNDANNGSVKFREIGLNGYIEFHSGLRFAGQILSRQRDELDDGDVRVDFLLADYLIWSNQYAAFGVRVGRVKNNIGFYNSIRDIPSARPGYNVPDSIYFDAFRDPLLSTDGLNLYGSALIYDNQLTWEATIGRRGIDSEDFEYFTFGYPLEDGDADDVPIYLLNLNFIPSALRDLRLGASVVSTTIDFDTSLSVAEAQQRMMMSPPGDVQANRHRYITAAEFEALLATFSVQYSLKDWILTSEYLHLDAEFDGEIVGSPVENGEKSHGFYVQAEWLATTRTTWLVRYEELKFGDGKSSLEYNPHRSYGKGWTVSGQWKFADDWLLIGQASFNEGTAWLPDFKGIENEQIQKYWNYYVLSLNYQF</sequence>
<keyword evidence="1" id="KW-0732">Signal</keyword>
<gene>
    <name evidence="2" type="ORF">DOQ08_01097</name>
</gene>
<organism evidence="2 3">
    <name type="scientific">Marinobacter litoralis</name>
    <dbReference type="NCBI Taxonomy" id="187981"/>
    <lineage>
        <taxon>Bacteria</taxon>
        <taxon>Pseudomonadati</taxon>
        <taxon>Pseudomonadota</taxon>
        <taxon>Gammaproteobacteria</taxon>
        <taxon>Pseudomonadales</taxon>
        <taxon>Marinobacteraceae</taxon>
        <taxon>Marinobacter</taxon>
    </lineage>
</organism>
<comment type="caution">
    <text evidence="2">The sequence shown here is derived from an EMBL/GenBank/DDBJ whole genome shotgun (WGS) entry which is preliminary data.</text>
</comment>
<name>A0A3M2RM34_9GAMM</name>
<feature type="chain" id="PRO_5017991392" description="Phosphate-selective porin O and P" evidence="1">
    <location>
        <begin position="22"/>
        <end position="411"/>
    </location>
</feature>
<protein>
    <recommendedName>
        <fullName evidence="4">Phosphate-selective porin O and P</fullName>
    </recommendedName>
</protein>
<feature type="signal peptide" evidence="1">
    <location>
        <begin position="1"/>
        <end position="21"/>
    </location>
</feature>
<evidence type="ECO:0000313" key="3">
    <source>
        <dbReference type="Proteomes" id="UP000265903"/>
    </source>
</evidence>
<dbReference type="AlphaFoldDB" id="A0A3M2RM34"/>